<keyword evidence="1" id="KW-1133">Transmembrane helix</keyword>
<keyword evidence="3" id="KW-1185">Reference proteome</keyword>
<dbReference type="AlphaFoldDB" id="A0A366DSB2"/>
<keyword evidence="1" id="KW-0812">Transmembrane</keyword>
<protein>
    <submittedName>
        <fullName evidence="2">Uncharacterized protein</fullName>
    </submittedName>
</protein>
<proteinExistence type="predicted"/>
<dbReference type="EMBL" id="QNRH01000006">
    <property type="protein sequence ID" value="RBO92973.1"/>
    <property type="molecule type" value="Genomic_DNA"/>
</dbReference>
<name>A0A366DSB2_9HYPH</name>
<dbReference type="RefSeq" id="WP_170137515.1">
    <property type="nucleotide sequence ID" value="NZ_JBHEEG010000007.1"/>
</dbReference>
<evidence type="ECO:0000313" key="2">
    <source>
        <dbReference type="EMBL" id="RBO92973.1"/>
    </source>
</evidence>
<evidence type="ECO:0000313" key="3">
    <source>
        <dbReference type="Proteomes" id="UP000252893"/>
    </source>
</evidence>
<dbReference type="Proteomes" id="UP000252893">
    <property type="component" value="Unassembled WGS sequence"/>
</dbReference>
<gene>
    <name evidence="2" type="ORF">DFR47_10653</name>
</gene>
<organism evidence="2 3">
    <name type="scientific">Pseudochrobactrum asaccharolyticum</name>
    <dbReference type="NCBI Taxonomy" id="354351"/>
    <lineage>
        <taxon>Bacteria</taxon>
        <taxon>Pseudomonadati</taxon>
        <taxon>Pseudomonadota</taxon>
        <taxon>Alphaproteobacteria</taxon>
        <taxon>Hyphomicrobiales</taxon>
        <taxon>Brucellaceae</taxon>
        <taxon>Pseudochrobactrum</taxon>
    </lineage>
</organism>
<reference evidence="2 3" key="1">
    <citation type="submission" date="2018-06" db="EMBL/GenBank/DDBJ databases">
        <title>Genomic Encyclopedia of Type Strains, Phase IV (KMG-IV): sequencing the most valuable type-strain genomes for metagenomic binning, comparative biology and taxonomic classification.</title>
        <authorList>
            <person name="Goeker M."/>
        </authorList>
    </citation>
    <scope>NUCLEOTIDE SEQUENCE [LARGE SCALE GENOMIC DNA]</scope>
    <source>
        <strain evidence="2 3">DSM 25619</strain>
    </source>
</reference>
<feature type="transmembrane region" description="Helical" evidence="1">
    <location>
        <begin position="6"/>
        <end position="25"/>
    </location>
</feature>
<comment type="caution">
    <text evidence="2">The sequence shown here is derived from an EMBL/GenBank/DDBJ whole genome shotgun (WGS) entry which is preliminary data.</text>
</comment>
<sequence length="48" mass="5386">MNKNSLYILLGALLVIIAGFSIYTYREESKPKGVELKIDEQGVSIEQN</sequence>
<accession>A0A366DSB2</accession>
<evidence type="ECO:0000256" key="1">
    <source>
        <dbReference type="SAM" id="Phobius"/>
    </source>
</evidence>
<keyword evidence="1" id="KW-0472">Membrane</keyword>